<dbReference type="PATRIC" id="fig|46429.4.peg.2767"/>
<keyword evidence="2" id="KW-0808">Transferase</keyword>
<reference evidence="2 3" key="1">
    <citation type="submission" date="2014-02" db="EMBL/GenBank/DDBJ databases">
        <title>Whole genome sequence of Sphingobium chlorophenolicum NBRC 16172.</title>
        <authorList>
            <person name="Gan H.M."/>
            <person name="Gan H.Y."/>
            <person name="Chew T.H."/>
            <person name="Savka M.A."/>
        </authorList>
    </citation>
    <scope>NUCLEOTIDE SEQUENCE [LARGE SCALE GENOMIC DNA]</scope>
    <source>
        <strain evidence="2 3">NBRC 16172</strain>
    </source>
</reference>
<dbReference type="RefSeq" id="WP_037452909.1">
    <property type="nucleotide sequence ID" value="NZ_JFHR01000032.1"/>
</dbReference>
<sequence>MSFAATLARQLAAPSGVVGMLCGAAMDMANRVPLQMAVDLLTPVDGEMLLDAGCGTGAASEAMRRRADCRIVAIDQSETMVRRARSRLAKACKSGTVVVHQAMLEELPCRPGSIDAALALNIFYFCGPDGSMIRAIREALRPDGRLVAYVTDRDSMQRWSFTRVGLHRLYDGEGLQAALVDGGFDPARVTITKKSIAPGISGLFALAFAG</sequence>
<protein>
    <submittedName>
        <fullName evidence="2">Methyltransferase type 11</fullName>
    </submittedName>
</protein>
<gene>
    <name evidence="2" type="ORF">BV95_02795</name>
</gene>
<dbReference type="PANTHER" id="PTHR43464">
    <property type="entry name" value="METHYLTRANSFERASE"/>
    <property type="match status" value="1"/>
</dbReference>
<name>A0A081RCG1_SPHCR</name>
<evidence type="ECO:0000259" key="1">
    <source>
        <dbReference type="Pfam" id="PF13649"/>
    </source>
</evidence>
<accession>A0A081RCG1</accession>
<dbReference type="eggNOG" id="COG2226">
    <property type="taxonomic scope" value="Bacteria"/>
</dbReference>
<evidence type="ECO:0000313" key="3">
    <source>
        <dbReference type="Proteomes" id="UP000028411"/>
    </source>
</evidence>
<dbReference type="EMBL" id="JFHR01000032">
    <property type="protein sequence ID" value="KEQ52884.1"/>
    <property type="molecule type" value="Genomic_DNA"/>
</dbReference>
<organism evidence="2 3">
    <name type="scientific">Sphingobium chlorophenolicum</name>
    <dbReference type="NCBI Taxonomy" id="46429"/>
    <lineage>
        <taxon>Bacteria</taxon>
        <taxon>Pseudomonadati</taxon>
        <taxon>Pseudomonadota</taxon>
        <taxon>Alphaproteobacteria</taxon>
        <taxon>Sphingomonadales</taxon>
        <taxon>Sphingomonadaceae</taxon>
        <taxon>Sphingobium</taxon>
    </lineage>
</organism>
<comment type="caution">
    <text evidence="2">The sequence shown here is derived from an EMBL/GenBank/DDBJ whole genome shotgun (WGS) entry which is preliminary data.</text>
</comment>
<dbReference type="InterPro" id="IPR029063">
    <property type="entry name" value="SAM-dependent_MTases_sf"/>
</dbReference>
<evidence type="ECO:0000313" key="2">
    <source>
        <dbReference type="EMBL" id="KEQ52884.1"/>
    </source>
</evidence>
<dbReference type="CDD" id="cd02440">
    <property type="entry name" value="AdoMet_MTases"/>
    <property type="match status" value="1"/>
</dbReference>
<feature type="domain" description="Methyltransferase" evidence="1">
    <location>
        <begin position="50"/>
        <end position="144"/>
    </location>
</feature>
<dbReference type="Gene3D" id="3.40.50.150">
    <property type="entry name" value="Vaccinia Virus protein VP39"/>
    <property type="match status" value="1"/>
</dbReference>
<dbReference type="GO" id="GO:0008168">
    <property type="term" value="F:methyltransferase activity"/>
    <property type="evidence" value="ECO:0007669"/>
    <property type="project" value="UniProtKB-KW"/>
</dbReference>
<keyword evidence="2" id="KW-0489">Methyltransferase</keyword>
<dbReference type="PANTHER" id="PTHR43464:SF90">
    <property type="entry name" value="METHYLTRANSFERASE TYPE 11"/>
    <property type="match status" value="1"/>
</dbReference>
<dbReference type="Proteomes" id="UP000028411">
    <property type="component" value="Unassembled WGS sequence"/>
</dbReference>
<dbReference type="SUPFAM" id="SSF53335">
    <property type="entry name" value="S-adenosyl-L-methionine-dependent methyltransferases"/>
    <property type="match status" value="1"/>
</dbReference>
<dbReference type="Pfam" id="PF13649">
    <property type="entry name" value="Methyltransf_25"/>
    <property type="match status" value="1"/>
</dbReference>
<dbReference type="OrthoDB" id="7478324at2"/>
<dbReference type="InterPro" id="IPR041698">
    <property type="entry name" value="Methyltransf_25"/>
</dbReference>
<proteinExistence type="predicted"/>
<dbReference type="GO" id="GO:0032259">
    <property type="term" value="P:methylation"/>
    <property type="evidence" value="ECO:0007669"/>
    <property type="project" value="UniProtKB-KW"/>
</dbReference>
<dbReference type="AlphaFoldDB" id="A0A081RCG1"/>